<proteinExistence type="predicted"/>
<feature type="region of interest" description="Disordered" evidence="1">
    <location>
        <begin position="96"/>
        <end position="115"/>
    </location>
</feature>
<evidence type="ECO:0000313" key="3">
    <source>
        <dbReference type="Proteomes" id="UP000054279"/>
    </source>
</evidence>
<evidence type="ECO:0000256" key="1">
    <source>
        <dbReference type="SAM" id="MobiDB-lite"/>
    </source>
</evidence>
<dbReference type="EMBL" id="KN837115">
    <property type="protein sequence ID" value="KIJ44708.1"/>
    <property type="molecule type" value="Genomic_DNA"/>
</dbReference>
<sequence length="115" mass="13233">MSQVTLPSKYPNPAQMTNERNQNQNPKRRPLDIKIGDLISYPIPYIRFDSSIHLSSDHYISIRTRNRAFRLRNSSHRTPALSTNTRLLTLQRLLAHANAEHTPQPTPLHKGSKAR</sequence>
<dbReference type="Proteomes" id="UP000054279">
    <property type="component" value="Unassembled WGS sequence"/>
</dbReference>
<reference evidence="2 3" key="1">
    <citation type="submission" date="2014-06" db="EMBL/GenBank/DDBJ databases">
        <title>Evolutionary Origins and Diversification of the Mycorrhizal Mutualists.</title>
        <authorList>
            <consortium name="DOE Joint Genome Institute"/>
            <consortium name="Mycorrhizal Genomics Consortium"/>
            <person name="Kohler A."/>
            <person name="Kuo A."/>
            <person name="Nagy L.G."/>
            <person name="Floudas D."/>
            <person name="Copeland A."/>
            <person name="Barry K.W."/>
            <person name="Cichocki N."/>
            <person name="Veneault-Fourrey C."/>
            <person name="LaButti K."/>
            <person name="Lindquist E.A."/>
            <person name="Lipzen A."/>
            <person name="Lundell T."/>
            <person name="Morin E."/>
            <person name="Murat C."/>
            <person name="Riley R."/>
            <person name="Ohm R."/>
            <person name="Sun H."/>
            <person name="Tunlid A."/>
            <person name="Henrissat B."/>
            <person name="Grigoriev I.V."/>
            <person name="Hibbett D.S."/>
            <person name="Martin F."/>
        </authorList>
    </citation>
    <scope>NUCLEOTIDE SEQUENCE [LARGE SCALE GENOMIC DNA]</scope>
    <source>
        <strain evidence="2 3">SS14</strain>
    </source>
</reference>
<feature type="compositionally biased region" description="Polar residues" evidence="1">
    <location>
        <begin position="14"/>
        <end position="25"/>
    </location>
</feature>
<evidence type="ECO:0000313" key="2">
    <source>
        <dbReference type="EMBL" id="KIJ44708.1"/>
    </source>
</evidence>
<protein>
    <submittedName>
        <fullName evidence="2">Uncharacterized protein</fullName>
    </submittedName>
</protein>
<accession>A0A0C9UP00</accession>
<organism evidence="2 3">
    <name type="scientific">Sphaerobolus stellatus (strain SS14)</name>
    <dbReference type="NCBI Taxonomy" id="990650"/>
    <lineage>
        <taxon>Eukaryota</taxon>
        <taxon>Fungi</taxon>
        <taxon>Dikarya</taxon>
        <taxon>Basidiomycota</taxon>
        <taxon>Agaricomycotina</taxon>
        <taxon>Agaricomycetes</taxon>
        <taxon>Phallomycetidae</taxon>
        <taxon>Geastrales</taxon>
        <taxon>Sphaerobolaceae</taxon>
        <taxon>Sphaerobolus</taxon>
    </lineage>
</organism>
<feature type="region of interest" description="Disordered" evidence="1">
    <location>
        <begin position="1"/>
        <end position="30"/>
    </location>
</feature>
<gene>
    <name evidence="2" type="ORF">M422DRAFT_779222</name>
</gene>
<keyword evidence="3" id="KW-1185">Reference proteome</keyword>
<dbReference type="AlphaFoldDB" id="A0A0C9UP00"/>
<name>A0A0C9UP00_SPHS4</name>
<dbReference type="HOGENOM" id="CLU_2307861_0_0_1"/>